<organism evidence="1 2">
    <name type="scientific">Gossypium stocksii</name>
    <dbReference type="NCBI Taxonomy" id="47602"/>
    <lineage>
        <taxon>Eukaryota</taxon>
        <taxon>Viridiplantae</taxon>
        <taxon>Streptophyta</taxon>
        <taxon>Embryophyta</taxon>
        <taxon>Tracheophyta</taxon>
        <taxon>Spermatophyta</taxon>
        <taxon>Magnoliopsida</taxon>
        <taxon>eudicotyledons</taxon>
        <taxon>Gunneridae</taxon>
        <taxon>Pentapetalae</taxon>
        <taxon>rosids</taxon>
        <taxon>malvids</taxon>
        <taxon>Malvales</taxon>
        <taxon>Malvaceae</taxon>
        <taxon>Malvoideae</taxon>
        <taxon>Gossypium</taxon>
    </lineage>
</organism>
<keyword evidence="2" id="KW-1185">Reference proteome</keyword>
<accession>A0A9D3W1A2</accession>
<protein>
    <submittedName>
        <fullName evidence="1">Uncharacterized protein</fullName>
    </submittedName>
</protein>
<dbReference type="EMBL" id="JAIQCV010000004">
    <property type="protein sequence ID" value="KAH1107119.1"/>
    <property type="molecule type" value="Genomic_DNA"/>
</dbReference>
<evidence type="ECO:0000313" key="1">
    <source>
        <dbReference type="EMBL" id="KAH1107119.1"/>
    </source>
</evidence>
<dbReference type="OrthoDB" id="10587730at2759"/>
<evidence type="ECO:0000313" key="2">
    <source>
        <dbReference type="Proteomes" id="UP000828251"/>
    </source>
</evidence>
<dbReference type="AlphaFoldDB" id="A0A9D3W1A2"/>
<name>A0A9D3W1A2_9ROSI</name>
<gene>
    <name evidence="1" type="ORF">J1N35_010887</name>
</gene>
<dbReference type="Proteomes" id="UP000828251">
    <property type="component" value="Unassembled WGS sequence"/>
</dbReference>
<comment type="caution">
    <text evidence="1">The sequence shown here is derived from an EMBL/GenBank/DDBJ whole genome shotgun (WGS) entry which is preliminary data.</text>
</comment>
<proteinExistence type="predicted"/>
<sequence length="136" mass="15882">MCKPRRLRVKTITICPPPSSKVGFHLHFYPFFCNLLDQYGIDPGQLFDFSCKSVCLRRQDNILEAGWAQFYRLHRGRVLKLEELLTVRNVFHYCLADLSPNGWRQVDDDNGVNTISVLLAQFVWPHEATNELRLVF</sequence>
<reference evidence="1 2" key="1">
    <citation type="journal article" date="2021" name="Plant Biotechnol. J.">
        <title>Multi-omics assisted identification of the key and species-specific regulatory components of drought-tolerant mechanisms in Gossypium stocksii.</title>
        <authorList>
            <person name="Yu D."/>
            <person name="Ke L."/>
            <person name="Zhang D."/>
            <person name="Wu Y."/>
            <person name="Sun Y."/>
            <person name="Mei J."/>
            <person name="Sun J."/>
            <person name="Sun Y."/>
        </authorList>
    </citation>
    <scope>NUCLEOTIDE SEQUENCE [LARGE SCALE GENOMIC DNA]</scope>
    <source>
        <strain evidence="2">cv. E1</strain>
        <tissue evidence="1">Leaf</tissue>
    </source>
</reference>